<evidence type="ECO:0000313" key="2">
    <source>
        <dbReference type="Proteomes" id="UP001558713"/>
    </source>
</evidence>
<keyword evidence="2" id="KW-1185">Reference proteome</keyword>
<dbReference type="CDD" id="cd09272">
    <property type="entry name" value="RNase_HI_RT_Ty1"/>
    <property type="match status" value="1"/>
</dbReference>
<protein>
    <submittedName>
        <fullName evidence="1">Retrovirus-related Pol polyprotein from transposon TNT 1-94</fullName>
    </submittedName>
</protein>
<gene>
    <name evidence="1" type="ORF">V5N11_003479</name>
</gene>
<sequence length="104" mass="11490">MALVEAGKEALWLRGITSELGFPQKSVEIFCDSQSAICLAKNNVFHARTKHMAVRLNFIRDVIADGSLTVTKIGTLVNPADILTKSVPVKKFEEALSHLRVLRD</sequence>
<dbReference type="AlphaFoldDB" id="A0ABD1C1S8"/>
<reference evidence="1 2" key="1">
    <citation type="submission" date="2024-04" db="EMBL/GenBank/DDBJ databases">
        <title>Genome assembly C_amara_ONT_v2.</title>
        <authorList>
            <person name="Yant L."/>
            <person name="Moore C."/>
            <person name="Slenker M."/>
        </authorList>
    </citation>
    <scope>NUCLEOTIDE SEQUENCE [LARGE SCALE GENOMIC DNA]</scope>
    <source>
        <tissue evidence="1">Leaf</tissue>
    </source>
</reference>
<accession>A0ABD1C1S8</accession>
<organism evidence="1 2">
    <name type="scientific">Cardamine amara subsp. amara</name>
    <dbReference type="NCBI Taxonomy" id="228776"/>
    <lineage>
        <taxon>Eukaryota</taxon>
        <taxon>Viridiplantae</taxon>
        <taxon>Streptophyta</taxon>
        <taxon>Embryophyta</taxon>
        <taxon>Tracheophyta</taxon>
        <taxon>Spermatophyta</taxon>
        <taxon>Magnoliopsida</taxon>
        <taxon>eudicotyledons</taxon>
        <taxon>Gunneridae</taxon>
        <taxon>Pentapetalae</taxon>
        <taxon>rosids</taxon>
        <taxon>malvids</taxon>
        <taxon>Brassicales</taxon>
        <taxon>Brassicaceae</taxon>
        <taxon>Cardamineae</taxon>
        <taxon>Cardamine</taxon>
    </lineage>
</organism>
<dbReference type="Proteomes" id="UP001558713">
    <property type="component" value="Unassembled WGS sequence"/>
</dbReference>
<name>A0ABD1C1S8_CARAN</name>
<dbReference type="PANTHER" id="PTHR11439">
    <property type="entry name" value="GAG-POL-RELATED RETROTRANSPOSON"/>
    <property type="match status" value="1"/>
</dbReference>
<evidence type="ECO:0000313" key="1">
    <source>
        <dbReference type="EMBL" id="KAL1223417.1"/>
    </source>
</evidence>
<dbReference type="PANTHER" id="PTHR11439:SF467">
    <property type="entry name" value="INTEGRASE CATALYTIC DOMAIN-CONTAINING PROTEIN"/>
    <property type="match status" value="1"/>
</dbReference>
<proteinExistence type="predicted"/>
<comment type="caution">
    <text evidence="1">The sequence shown here is derived from an EMBL/GenBank/DDBJ whole genome shotgun (WGS) entry which is preliminary data.</text>
</comment>
<dbReference type="EMBL" id="JBANAX010000074">
    <property type="protein sequence ID" value="KAL1223417.1"/>
    <property type="molecule type" value="Genomic_DNA"/>
</dbReference>